<feature type="compositionally biased region" description="Low complexity" evidence="1">
    <location>
        <begin position="77"/>
        <end position="87"/>
    </location>
</feature>
<feature type="region of interest" description="Disordered" evidence="1">
    <location>
        <begin position="51"/>
        <end position="148"/>
    </location>
</feature>
<proteinExistence type="predicted"/>
<reference evidence="2" key="1">
    <citation type="submission" date="2019-03" db="EMBL/GenBank/DDBJ databases">
        <authorList>
            <person name="Mank J."/>
            <person name="Almeida P."/>
        </authorList>
    </citation>
    <scope>NUCLEOTIDE SEQUENCE</scope>
    <source>
        <strain evidence="2">78183</strain>
    </source>
</reference>
<dbReference type="EMBL" id="CAADRP010001929">
    <property type="protein sequence ID" value="VFU56842.1"/>
    <property type="molecule type" value="Genomic_DNA"/>
</dbReference>
<gene>
    <name evidence="2" type="ORF">SVIM_LOCUS410072</name>
</gene>
<evidence type="ECO:0000256" key="1">
    <source>
        <dbReference type="SAM" id="MobiDB-lite"/>
    </source>
</evidence>
<feature type="compositionally biased region" description="Basic residues" evidence="1">
    <location>
        <begin position="137"/>
        <end position="148"/>
    </location>
</feature>
<protein>
    <recommendedName>
        <fullName evidence="3">DUF4283 domain-containing protein</fullName>
    </recommendedName>
</protein>
<sequence>MAMRVWRAKGLESVATTANGFILFRFKNQANLQAWLGKPLSCDEATHKCSRLDERSYGGHGGGGGDSTTDHAKPNHADGATTDGADANKQLGGGKADARPDKGKQIAHVQTCTETSGEVAGKADTAKSKSISPKQQNGHKRNWHRKAN</sequence>
<organism evidence="2">
    <name type="scientific">Salix viminalis</name>
    <name type="common">Common osier</name>
    <name type="synonym">Basket willow</name>
    <dbReference type="NCBI Taxonomy" id="40686"/>
    <lineage>
        <taxon>Eukaryota</taxon>
        <taxon>Viridiplantae</taxon>
        <taxon>Streptophyta</taxon>
        <taxon>Embryophyta</taxon>
        <taxon>Tracheophyta</taxon>
        <taxon>Spermatophyta</taxon>
        <taxon>Magnoliopsida</taxon>
        <taxon>eudicotyledons</taxon>
        <taxon>Gunneridae</taxon>
        <taxon>Pentapetalae</taxon>
        <taxon>rosids</taxon>
        <taxon>fabids</taxon>
        <taxon>Malpighiales</taxon>
        <taxon>Salicaceae</taxon>
        <taxon>Saliceae</taxon>
        <taxon>Salix</taxon>
    </lineage>
</organism>
<name>A0A6N2MR19_SALVM</name>
<accession>A0A6N2MR19</accession>
<evidence type="ECO:0000313" key="2">
    <source>
        <dbReference type="EMBL" id="VFU56842.1"/>
    </source>
</evidence>
<dbReference type="AlphaFoldDB" id="A0A6N2MR19"/>
<evidence type="ECO:0008006" key="3">
    <source>
        <dbReference type="Google" id="ProtNLM"/>
    </source>
</evidence>